<evidence type="ECO:0000313" key="4">
    <source>
        <dbReference type="EMBL" id="KAF6001338.1"/>
    </source>
</evidence>
<feature type="region of interest" description="Disordered" evidence="2">
    <location>
        <begin position="212"/>
        <end position="235"/>
    </location>
</feature>
<dbReference type="SUPFAM" id="SSF57959">
    <property type="entry name" value="Leucine zipper domain"/>
    <property type="match status" value="1"/>
</dbReference>
<dbReference type="PROSITE" id="PS50217">
    <property type="entry name" value="BZIP"/>
    <property type="match status" value="1"/>
</dbReference>
<dbReference type="Proteomes" id="UP000530660">
    <property type="component" value="Unassembled WGS sequence"/>
</dbReference>
<feature type="compositionally biased region" description="Basic and acidic residues" evidence="2">
    <location>
        <begin position="223"/>
        <end position="235"/>
    </location>
</feature>
<evidence type="ECO:0000256" key="1">
    <source>
        <dbReference type="SAM" id="Coils"/>
    </source>
</evidence>
<feature type="compositionally biased region" description="Basic and acidic residues" evidence="2">
    <location>
        <begin position="327"/>
        <end position="337"/>
    </location>
</feature>
<feature type="coiled-coil region" evidence="1">
    <location>
        <begin position="405"/>
        <end position="432"/>
    </location>
</feature>
<dbReference type="AlphaFoldDB" id="A0A7J7IEA2"/>
<feature type="domain" description="BZIP" evidence="3">
    <location>
        <begin position="373"/>
        <end position="436"/>
    </location>
</feature>
<dbReference type="InterPro" id="IPR004827">
    <property type="entry name" value="bZIP"/>
</dbReference>
<feature type="compositionally biased region" description="Basic and acidic residues" evidence="2">
    <location>
        <begin position="373"/>
        <end position="388"/>
    </location>
</feature>
<dbReference type="PROSITE" id="PS00036">
    <property type="entry name" value="BZIP_BASIC"/>
    <property type="match status" value="1"/>
</dbReference>
<keyword evidence="5" id="KW-1185">Reference proteome</keyword>
<feature type="compositionally biased region" description="Basic and acidic residues" evidence="2">
    <location>
        <begin position="440"/>
        <end position="454"/>
    </location>
</feature>
<evidence type="ECO:0000256" key="2">
    <source>
        <dbReference type="SAM" id="MobiDB-lite"/>
    </source>
</evidence>
<proteinExistence type="predicted"/>
<dbReference type="InterPro" id="IPR046347">
    <property type="entry name" value="bZIP_sf"/>
</dbReference>
<keyword evidence="1" id="KW-0175">Coiled coil</keyword>
<reference evidence="4 5" key="1">
    <citation type="journal article" date="2020" name="J. Phycol.">
        <title>Comparative genome analysis reveals Cyanidiococcus gen. nov., a new extremophilic red algal genus sister to Cyanidioschyzon (Cyanidioschyzonaceae, Rhodophyta).</title>
        <authorList>
            <person name="Liu S.-L."/>
            <person name="Chiang Y.-R."/>
            <person name="Yoon H.S."/>
            <person name="Fu H.-Y."/>
        </authorList>
    </citation>
    <scope>NUCLEOTIDE SEQUENCE [LARGE SCALE GENOMIC DNA]</scope>
    <source>
        <strain evidence="4 5">THAL066</strain>
    </source>
</reference>
<feature type="compositionally biased region" description="Polar residues" evidence="2">
    <location>
        <begin position="316"/>
        <end position="326"/>
    </location>
</feature>
<evidence type="ECO:0000259" key="3">
    <source>
        <dbReference type="PROSITE" id="PS50217"/>
    </source>
</evidence>
<dbReference type="EMBL" id="VWRR01000015">
    <property type="protein sequence ID" value="KAF6001338.1"/>
    <property type="molecule type" value="Genomic_DNA"/>
</dbReference>
<feature type="compositionally biased region" description="Basic and acidic residues" evidence="2">
    <location>
        <begin position="289"/>
        <end position="299"/>
    </location>
</feature>
<organism evidence="4 5">
    <name type="scientific">Cyanidiococcus yangmingshanensis</name>
    <dbReference type="NCBI Taxonomy" id="2690220"/>
    <lineage>
        <taxon>Eukaryota</taxon>
        <taxon>Rhodophyta</taxon>
        <taxon>Bangiophyceae</taxon>
        <taxon>Cyanidiales</taxon>
        <taxon>Cyanidiaceae</taxon>
        <taxon>Cyanidiococcus</taxon>
    </lineage>
</organism>
<feature type="compositionally biased region" description="Basic and acidic residues" evidence="2">
    <location>
        <begin position="262"/>
        <end position="279"/>
    </location>
</feature>
<dbReference type="Gene3D" id="1.20.5.170">
    <property type="match status" value="1"/>
</dbReference>
<gene>
    <name evidence="4" type="ORF">F1559_003423</name>
</gene>
<feature type="region of interest" description="Disordered" evidence="2">
    <location>
        <begin position="262"/>
        <end position="390"/>
    </location>
</feature>
<sequence>MRVCRRASSTPWGVHRTAVGAVNGAVDASMYAATTPTFGVYGGGYIGSGGMLLSPTLLAAAAAAAAHSNSSSPRRSAVDASSPTMVMAAGHRANPGSVVVSVPTHPGPYAITPNMPSHGGEAGAVGPDTPTGASFWIDETNFDANNYVYTAIPNPYGYYTSELPTASTTTTPYAGVSISPLHNAGGFSVGSPYRSLVPGTPHASAVWQAHQPTNGPVVNMNMDSEREQRNGSTEPRLEHAFFAQTSSPDRRLISAWNRAQRREKLERERAQKRSHDQTRGRTAAQATMHRYEREPKRALPDTGAPGISESQEEASENTSTQLGTRSTSERSREDHSSTRGVTLTHVHDLDWHSGQPLANGDQSNSNRMVTGLHDSREMRAQRNREAARRSRLKVKRMITDLQQQNASFAAALQERDREIDRLRQENARLQEQVMKRWPGRHAETPPREGSRTRTADPPMLAANDAQNELLPAPELAASREPVPPRPETALEVSSTVVAHGVLKSTDDASSPSITSDASAMTTVRDALPILSPVQSADP</sequence>
<dbReference type="OrthoDB" id="10565197at2759"/>
<protein>
    <recommendedName>
        <fullName evidence="3">BZIP domain-containing protein</fullName>
    </recommendedName>
</protein>
<dbReference type="CDD" id="cd14686">
    <property type="entry name" value="bZIP"/>
    <property type="match status" value="1"/>
</dbReference>
<feature type="region of interest" description="Disordered" evidence="2">
    <location>
        <begin position="433"/>
        <end position="458"/>
    </location>
</feature>
<name>A0A7J7IEA2_9RHOD</name>
<evidence type="ECO:0000313" key="5">
    <source>
        <dbReference type="Proteomes" id="UP000530660"/>
    </source>
</evidence>
<accession>A0A7J7IEA2</accession>
<comment type="caution">
    <text evidence="4">The sequence shown here is derived from an EMBL/GenBank/DDBJ whole genome shotgun (WGS) entry which is preliminary data.</text>
</comment>
<dbReference type="GO" id="GO:0003700">
    <property type="term" value="F:DNA-binding transcription factor activity"/>
    <property type="evidence" value="ECO:0007669"/>
    <property type="project" value="InterPro"/>
</dbReference>